<dbReference type="NCBIfam" id="TIGR01764">
    <property type="entry name" value="excise"/>
    <property type="match status" value="1"/>
</dbReference>
<proteinExistence type="predicted"/>
<evidence type="ECO:0000313" key="4">
    <source>
        <dbReference type="Proteomes" id="UP000198305"/>
    </source>
</evidence>
<dbReference type="OrthoDB" id="9800023at2"/>
<dbReference type="InterPro" id="IPR010093">
    <property type="entry name" value="SinI_DNA-bd"/>
</dbReference>
<dbReference type="EMBL" id="FZOA01000014">
    <property type="protein sequence ID" value="SNS03720.1"/>
    <property type="molecule type" value="Genomic_DNA"/>
</dbReference>
<dbReference type="Pfam" id="PF12728">
    <property type="entry name" value="HTH_17"/>
    <property type="match status" value="1"/>
</dbReference>
<evidence type="ECO:0000259" key="2">
    <source>
        <dbReference type="Pfam" id="PF12728"/>
    </source>
</evidence>
<dbReference type="GO" id="GO:0003677">
    <property type="term" value="F:DNA binding"/>
    <property type="evidence" value="ECO:0007669"/>
    <property type="project" value="InterPro"/>
</dbReference>
<accession>A0A239B781</accession>
<sequence>MKTMEIEEAAQFIKVHPITLSEMARRGEIPAAKPGKKWVFIDVDLVEWLRSNYKAQASVSDSTERSNACHFSNAKTHETGGSKLLPPTESEYKKQLGLK</sequence>
<dbReference type="AlphaFoldDB" id="A0A239B781"/>
<keyword evidence="4" id="KW-1185">Reference proteome</keyword>
<evidence type="ECO:0000256" key="1">
    <source>
        <dbReference type="SAM" id="MobiDB-lite"/>
    </source>
</evidence>
<evidence type="ECO:0000313" key="3">
    <source>
        <dbReference type="EMBL" id="SNS03720.1"/>
    </source>
</evidence>
<protein>
    <submittedName>
        <fullName evidence="3">DNA binding domain-containing protein, excisionase family</fullName>
    </submittedName>
</protein>
<feature type="compositionally biased region" description="Basic and acidic residues" evidence="1">
    <location>
        <begin position="90"/>
        <end position="99"/>
    </location>
</feature>
<feature type="region of interest" description="Disordered" evidence="1">
    <location>
        <begin position="58"/>
        <end position="99"/>
    </location>
</feature>
<name>A0A239B781_9PROT</name>
<feature type="compositionally biased region" description="Polar residues" evidence="1">
    <location>
        <begin position="58"/>
        <end position="74"/>
    </location>
</feature>
<dbReference type="Proteomes" id="UP000198305">
    <property type="component" value="Unassembled WGS sequence"/>
</dbReference>
<dbReference type="InterPro" id="IPR041657">
    <property type="entry name" value="HTH_17"/>
</dbReference>
<reference evidence="4" key="1">
    <citation type="submission" date="2017-06" db="EMBL/GenBank/DDBJ databases">
        <authorList>
            <person name="Varghese N."/>
            <person name="Submissions S."/>
        </authorList>
    </citation>
    <scope>NUCLEOTIDE SEQUENCE [LARGE SCALE GENOMIC DNA]</scope>
    <source>
        <strain evidence="4">Ca-68</strain>
    </source>
</reference>
<feature type="domain" description="Helix-turn-helix" evidence="2">
    <location>
        <begin position="5"/>
        <end position="52"/>
    </location>
</feature>
<organism evidence="3 4">
    <name type="scientific">Methylobacillus rhizosphaerae</name>
    <dbReference type="NCBI Taxonomy" id="551994"/>
    <lineage>
        <taxon>Bacteria</taxon>
        <taxon>Pseudomonadati</taxon>
        <taxon>Pseudomonadota</taxon>
        <taxon>Betaproteobacteria</taxon>
        <taxon>Nitrosomonadales</taxon>
        <taxon>Methylophilaceae</taxon>
        <taxon>Methylobacillus</taxon>
    </lineage>
</organism>
<gene>
    <name evidence="3" type="ORF">SAMN05192560_2330</name>
</gene>